<accession>A0A921RE91</accession>
<dbReference type="PANTHER" id="PTHR13620:SF51">
    <property type="entry name" value="3'-5' EXONUCLEASE DOMAIN-CONTAINING PROTEIN"/>
    <property type="match status" value="1"/>
</dbReference>
<dbReference type="GO" id="GO:0006139">
    <property type="term" value="P:nucleobase-containing compound metabolic process"/>
    <property type="evidence" value="ECO:0007669"/>
    <property type="project" value="InterPro"/>
</dbReference>
<dbReference type="Pfam" id="PF01612">
    <property type="entry name" value="DNA_pol_A_exo1"/>
    <property type="match status" value="1"/>
</dbReference>
<reference evidence="4" key="2">
    <citation type="submission" date="2020-10" db="EMBL/GenBank/DDBJ databases">
        <authorList>
            <person name="Cooper E.A."/>
            <person name="Brenton Z.W."/>
            <person name="Flinn B.S."/>
            <person name="Jenkins J."/>
            <person name="Shu S."/>
            <person name="Flowers D."/>
            <person name="Luo F."/>
            <person name="Wang Y."/>
            <person name="Xia P."/>
            <person name="Barry K."/>
            <person name="Daum C."/>
            <person name="Lipzen A."/>
            <person name="Yoshinaga Y."/>
            <person name="Schmutz J."/>
            <person name="Saski C."/>
            <person name="Vermerris W."/>
            <person name="Kresovich S."/>
        </authorList>
    </citation>
    <scope>NUCLEOTIDE SEQUENCE</scope>
</reference>
<dbReference type="EMBL" id="CM027682">
    <property type="protein sequence ID" value="KAG0538778.1"/>
    <property type="molecule type" value="Genomic_DNA"/>
</dbReference>
<reference evidence="4" key="1">
    <citation type="journal article" date="2019" name="BMC Genomics">
        <title>A new reference genome for Sorghum bicolor reveals high levels of sequence similarity between sweet and grain genotypes: implications for the genetics of sugar metabolism.</title>
        <authorList>
            <person name="Cooper E.A."/>
            <person name="Brenton Z.W."/>
            <person name="Flinn B.S."/>
            <person name="Jenkins J."/>
            <person name="Shu S."/>
            <person name="Flowers D."/>
            <person name="Luo F."/>
            <person name="Wang Y."/>
            <person name="Xia P."/>
            <person name="Barry K."/>
            <person name="Daum C."/>
            <person name="Lipzen A."/>
            <person name="Yoshinaga Y."/>
            <person name="Schmutz J."/>
            <person name="Saski C."/>
            <person name="Vermerris W."/>
            <person name="Kresovich S."/>
        </authorList>
    </citation>
    <scope>NUCLEOTIDE SEQUENCE</scope>
</reference>
<evidence type="ECO:0000313" key="4">
    <source>
        <dbReference type="EMBL" id="KAG0538778.1"/>
    </source>
</evidence>
<keyword evidence="2" id="KW-0378">Hydrolase</keyword>
<sequence length="201" mass="22405">MAATRVYKVRFEEDLITTTVTASGADVESWLDEVLAVHRRRLHKLVVGLDVEWRPSFSRAYSKTAILQLCVGRRCLVFQILRAGYVPIALAEFLGDDSGYTFVGVGVEADAQRLCDDYGLEVGHTVDLAYLAAEKMERRDLRNAGLKGIAAAVMDAHVEKPQSVRIGPWDAYDLSDEQVKYATIDAFVSFEVGRRLLNGDY</sequence>
<feature type="domain" description="3'-5' exonuclease" evidence="3">
    <location>
        <begin position="17"/>
        <end position="201"/>
    </location>
</feature>
<dbReference type="OrthoDB" id="1920326at2759"/>
<dbReference type="Gene3D" id="3.30.420.10">
    <property type="entry name" value="Ribonuclease H-like superfamily/Ribonuclease H"/>
    <property type="match status" value="1"/>
</dbReference>
<dbReference type="InterPro" id="IPR002562">
    <property type="entry name" value="3'-5'_exonuclease_dom"/>
</dbReference>
<keyword evidence="1" id="KW-0540">Nuclease</keyword>
<dbReference type="InterPro" id="IPR051132">
    <property type="entry name" value="3-5_Exonuclease_domain"/>
</dbReference>
<dbReference type="InterPro" id="IPR036397">
    <property type="entry name" value="RNaseH_sf"/>
</dbReference>
<dbReference type="FunFam" id="3.30.420.10:FF:000054">
    <property type="entry name" value="Werner Syndrome-like exonuclease"/>
    <property type="match status" value="1"/>
</dbReference>
<dbReference type="GO" id="GO:0003676">
    <property type="term" value="F:nucleic acid binding"/>
    <property type="evidence" value="ECO:0007669"/>
    <property type="project" value="InterPro"/>
</dbReference>
<gene>
    <name evidence="4" type="ORF">BDA96_03G266000</name>
</gene>
<dbReference type="InterPro" id="IPR012337">
    <property type="entry name" value="RNaseH-like_sf"/>
</dbReference>
<dbReference type="Gramene" id="EES03385">
    <property type="protein sequence ID" value="EES03385"/>
    <property type="gene ID" value="SORBI_3003G245700"/>
</dbReference>
<proteinExistence type="predicted"/>
<evidence type="ECO:0000256" key="1">
    <source>
        <dbReference type="ARBA" id="ARBA00022722"/>
    </source>
</evidence>
<protein>
    <recommendedName>
        <fullName evidence="3">3'-5' exonuclease domain-containing protein</fullName>
    </recommendedName>
</protein>
<name>A0A921RE91_SORBI</name>
<comment type="caution">
    <text evidence="4">The sequence shown here is derived from an EMBL/GenBank/DDBJ whole genome shotgun (WGS) entry which is preliminary data.</text>
</comment>
<dbReference type="SUPFAM" id="SSF53098">
    <property type="entry name" value="Ribonuclease H-like"/>
    <property type="match status" value="1"/>
</dbReference>
<evidence type="ECO:0000256" key="2">
    <source>
        <dbReference type="ARBA" id="ARBA00022801"/>
    </source>
</evidence>
<dbReference type="PANTHER" id="PTHR13620">
    <property type="entry name" value="3-5 EXONUCLEASE"/>
    <property type="match status" value="1"/>
</dbReference>
<dbReference type="SMART" id="SM00474">
    <property type="entry name" value="35EXOc"/>
    <property type="match status" value="1"/>
</dbReference>
<evidence type="ECO:0000313" key="5">
    <source>
        <dbReference type="Proteomes" id="UP000807115"/>
    </source>
</evidence>
<dbReference type="AlphaFoldDB" id="A0A921RE91"/>
<organism evidence="4 5">
    <name type="scientific">Sorghum bicolor</name>
    <name type="common">Sorghum</name>
    <name type="synonym">Sorghum vulgare</name>
    <dbReference type="NCBI Taxonomy" id="4558"/>
    <lineage>
        <taxon>Eukaryota</taxon>
        <taxon>Viridiplantae</taxon>
        <taxon>Streptophyta</taxon>
        <taxon>Embryophyta</taxon>
        <taxon>Tracheophyta</taxon>
        <taxon>Spermatophyta</taxon>
        <taxon>Magnoliopsida</taxon>
        <taxon>Liliopsida</taxon>
        <taxon>Poales</taxon>
        <taxon>Poaceae</taxon>
        <taxon>PACMAD clade</taxon>
        <taxon>Panicoideae</taxon>
        <taxon>Andropogonodae</taxon>
        <taxon>Andropogoneae</taxon>
        <taxon>Sorghinae</taxon>
        <taxon>Sorghum</taxon>
    </lineage>
</organism>
<dbReference type="GO" id="GO:0008408">
    <property type="term" value="F:3'-5' exonuclease activity"/>
    <property type="evidence" value="ECO:0007669"/>
    <property type="project" value="InterPro"/>
</dbReference>
<dbReference type="OMA" id="HADYIPE"/>
<evidence type="ECO:0000259" key="3">
    <source>
        <dbReference type="SMART" id="SM00474"/>
    </source>
</evidence>
<dbReference type="CDD" id="cd06141">
    <property type="entry name" value="WRN_exo"/>
    <property type="match status" value="1"/>
</dbReference>
<dbReference type="KEGG" id="sbi:8060134"/>
<dbReference type="Proteomes" id="UP000807115">
    <property type="component" value="Chromosome 3"/>
</dbReference>